<proteinExistence type="predicted"/>
<keyword evidence="1" id="KW-0812">Transmembrane</keyword>
<keyword evidence="1" id="KW-1133">Transmembrane helix</keyword>
<dbReference type="AlphaFoldDB" id="A0A2A7N1T6"/>
<accession>A0A2A7N1T6</accession>
<name>A0A2A7N1T6_MYCAG</name>
<reference evidence="2 3" key="1">
    <citation type="submission" date="2017-10" db="EMBL/GenBank/DDBJ databases">
        <title>The new phylogeny of genus Mycobacterium.</title>
        <authorList>
            <person name="Tortoli E."/>
            <person name="Trovato A."/>
            <person name="Cirillo D.M."/>
        </authorList>
    </citation>
    <scope>NUCLEOTIDE SEQUENCE [LARGE SCALE GENOMIC DNA]</scope>
    <source>
        <strain evidence="2 3">CCUG37673</strain>
    </source>
</reference>
<gene>
    <name evidence="2" type="ORF">CQY20_14850</name>
</gene>
<dbReference type="InterPro" id="IPR046134">
    <property type="entry name" value="DUF6131"/>
</dbReference>
<protein>
    <submittedName>
        <fullName evidence="2">Uncharacterized protein</fullName>
    </submittedName>
</protein>
<evidence type="ECO:0000313" key="3">
    <source>
        <dbReference type="Proteomes" id="UP000220914"/>
    </source>
</evidence>
<dbReference type="Proteomes" id="UP000220914">
    <property type="component" value="Unassembled WGS sequence"/>
</dbReference>
<comment type="caution">
    <text evidence="2">The sequence shown here is derived from an EMBL/GenBank/DDBJ whole genome shotgun (WGS) entry which is preliminary data.</text>
</comment>
<dbReference type="Pfam" id="PF19626">
    <property type="entry name" value="DUF6131"/>
    <property type="match status" value="1"/>
</dbReference>
<keyword evidence="1" id="KW-0472">Membrane</keyword>
<dbReference type="EMBL" id="PDCP01000024">
    <property type="protein sequence ID" value="PEG37743.1"/>
    <property type="molecule type" value="Genomic_DNA"/>
</dbReference>
<keyword evidence="3" id="KW-1185">Reference proteome</keyword>
<dbReference type="GeneID" id="93458094"/>
<evidence type="ECO:0000313" key="2">
    <source>
        <dbReference type="EMBL" id="PEG37743.1"/>
    </source>
</evidence>
<evidence type="ECO:0000256" key="1">
    <source>
        <dbReference type="SAM" id="Phobius"/>
    </source>
</evidence>
<organism evidence="2 3">
    <name type="scientific">Mycolicibacterium agri</name>
    <name type="common">Mycobacterium agri</name>
    <dbReference type="NCBI Taxonomy" id="36811"/>
    <lineage>
        <taxon>Bacteria</taxon>
        <taxon>Bacillati</taxon>
        <taxon>Actinomycetota</taxon>
        <taxon>Actinomycetes</taxon>
        <taxon>Mycobacteriales</taxon>
        <taxon>Mycobacteriaceae</taxon>
        <taxon>Mycolicibacterium</taxon>
    </lineage>
</organism>
<dbReference type="RefSeq" id="WP_097940852.1">
    <property type="nucleotide sequence ID" value="NZ_BLKS01000003.1"/>
</dbReference>
<feature type="transmembrane region" description="Helical" evidence="1">
    <location>
        <begin position="15"/>
        <end position="38"/>
    </location>
</feature>
<sequence>MVLGLLLPSLATTFAFAHIVLVVGVILLVVGLLMMLMGRTGHAIGGRRHYY</sequence>